<keyword evidence="15" id="KW-0576">Peroxisome</keyword>
<dbReference type="Proteomes" id="UP000009131">
    <property type="component" value="Unassembled WGS sequence"/>
</dbReference>
<evidence type="ECO:0000256" key="5">
    <source>
        <dbReference type="ARBA" id="ARBA00022448"/>
    </source>
</evidence>
<comment type="caution">
    <text evidence="21">The sequence shown here is derived from an EMBL/GenBank/DDBJ whole genome shotgun (WGS) entry which is preliminary data.</text>
</comment>
<keyword evidence="14" id="KW-0472">Membrane</keyword>
<keyword evidence="22" id="KW-1185">Reference proteome</keyword>
<evidence type="ECO:0000256" key="16">
    <source>
        <dbReference type="ARBA" id="ARBA00051585"/>
    </source>
</evidence>
<feature type="domain" description="AMP-dependent synthetase/ligase" evidence="20">
    <location>
        <begin position="49"/>
        <end position="437"/>
    </location>
</feature>
<keyword evidence="10" id="KW-0547">Nucleotide-binding</keyword>
<evidence type="ECO:0000256" key="7">
    <source>
        <dbReference type="ARBA" id="ARBA00022598"/>
    </source>
</evidence>
<keyword evidence="12" id="KW-1133">Transmembrane helix</keyword>
<dbReference type="PROSITE" id="PS00455">
    <property type="entry name" value="AMP_BINDING"/>
    <property type="match status" value="1"/>
</dbReference>
<evidence type="ECO:0000313" key="21">
    <source>
        <dbReference type="EMBL" id="GAA98024.1"/>
    </source>
</evidence>
<organism evidence="21 22">
    <name type="scientific">Mixia osmundae (strain CBS 9802 / IAM 14324 / JCM 22182 / KY 12970)</name>
    <dbReference type="NCBI Taxonomy" id="764103"/>
    <lineage>
        <taxon>Eukaryota</taxon>
        <taxon>Fungi</taxon>
        <taxon>Dikarya</taxon>
        <taxon>Basidiomycota</taxon>
        <taxon>Pucciniomycotina</taxon>
        <taxon>Mixiomycetes</taxon>
        <taxon>Mixiales</taxon>
        <taxon>Mixiaceae</taxon>
        <taxon>Mixia</taxon>
    </lineage>
</organism>
<dbReference type="OrthoDB" id="288590at2759"/>
<evidence type="ECO:0000256" key="18">
    <source>
        <dbReference type="ARBA" id="ARBA00068795"/>
    </source>
</evidence>
<keyword evidence="6" id="KW-1003">Cell membrane</keyword>
<dbReference type="AlphaFoldDB" id="G7E5B4"/>
<accession>G7E5B4</accession>
<evidence type="ECO:0000256" key="12">
    <source>
        <dbReference type="ARBA" id="ARBA00022989"/>
    </source>
</evidence>
<reference evidence="21 22" key="2">
    <citation type="journal article" date="2012" name="Open Biol.">
        <title>Characteristics of nucleosomes and linker DNA regions on the genome of the basidiomycete Mixia osmundae revealed by mono- and dinucleosome mapping.</title>
        <authorList>
            <person name="Nishida H."/>
            <person name="Kondo S."/>
            <person name="Matsumoto T."/>
            <person name="Suzuki Y."/>
            <person name="Yoshikawa H."/>
            <person name="Taylor T.D."/>
            <person name="Sugiyama J."/>
        </authorList>
    </citation>
    <scope>NUCLEOTIDE SEQUENCE [LARGE SCALE GENOMIC DNA]</scope>
    <source>
        <strain evidence="22">CBS 9802 / IAM 14324 / JCM 22182 / KY 12970</strain>
    </source>
</reference>
<dbReference type="GO" id="GO:0004467">
    <property type="term" value="F:long-chain fatty acid-CoA ligase activity"/>
    <property type="evidence" value="ECO:0007669"/>
    <property type="project" value="TreeGrafter"/>
</dbReference>
<evidence type="ECO:0000256" key="11">
    <source>
        <dbReference type="ARBA" id="ARBA00022840"/>
    </source>
</evidence>
<keyword evidence="8" id="KW-0551">Lipid droplet</keyword>
<dbReference type="HOGENOM" id="CLU_000022_46_3_1"/>
<evidence type="ECO:0000256" key="14">
    <source>
        <dbReference type="ARBA" id="ARBA00023136"/>
    </source>
</evidence>
<evidence type="ECO:0000256" key="8">
    <source>
        <dbReference type="ARBA" id="ARBA00022677"/>
    </source>
</evidence>
<evidence type="ECO:0000256" key="9">
    <source>
        <dbReference type="ARBA" id="ARBA00022692"/>
    </source>
</evidence>
<keyword evidence="11" id="KW-0067">ATP-binding</keyword>
<dbReference type="InterPro" id="IPR042099">
    <property type="entry name" value="ANL_N_sf"/>
</dbReference>
<evidence type="ECO:0000256" key="15">
    <source>
        <dbReference type="ARBA" id="ARBA00023140"/>
    </source>
</evidence>
<dbReference type="EMBL" id="BABT02000150">
    <property type="protein sequence ID" value="GAA98024.1"/>
    <property type="molecule type" value="Genomic_DNA"/>
</dbReference>
<dbReference type="STRING" id="764103.G7E5B4"/>
<dbReference type="eggNOG" id="KOG1179">
    <property type="taxonomic scope" value="Eukaryota"/>
</dbReference>
<evidence type="ECO:0000256" key="3">
    <source>
        <dbReference type="ARBA" id="ARBA00004651"/>
    </source>
</evidence>
<dbReference type="GO" id="GO:0005778">
    <property type="term" value="C:peroxisomal membrane"/>
    <property type="evidence" value="ECO:0007669"/>
    <property type="project" value="UniProtKB-SubCell"/>
</dbReference>
<dbReference type="GO" id="GO:0009898">
    <property type="term" value="C:cytoplasmic side of plasma membrane"/>
    <property type="evidence" value="ECO:0007669"/>
    <property type="project" value="TreeGrafter"/>
</dbReference>
<evidence type="ECO:0000256" key="10">
    <source>
        <dbReference type="ARBA" id="ARBA00022741"/>
    </source>
</evidence>
<evidence type="ECO:0000256" key="17">
    <source>
        <dbReference type="ARBA" id="ARBA00060276"/>
    </source>
</evidence>
<dbReference type="Pfam" id="PF00501">
    <property type="entry name" value="AMP-binding"/>
    <property type="match status" value="1"/>
</dbReference>
<sequence length="631" mass="70868">METLARIIPPRLDYFGMLDDLARGSAFGKASARMVYSSYTDGISAYYIFERTAKRRANETAYIFEGQKYTWKETQEAVNRLAHYWIDQGFKRDDTVAFVMPNKYNFIVCWLSFMALGVQPAFINYNLTGDSLVHCIKVSEAKAIIFDLDCVPSVRSVQKKLSGLQLYVWKDGQSLVDAKGEAGLEKYWADAKWHVIEPNAYSQLSTATIPHKPYRTGLTWKDPVCFIYSSGSTGLPKAAPVSQAKVTTGSLTWSKFCQWQPNDIIYTCLPLYHSSAALLCVAAAWSSGSTVAISRKFSASKFWSEVKSVDATVIQYIGEICRYILSQNPDPEHDKDNKVRMAFGNGMRPDVFEDFKARFGIQAISEFYASTEGNTFLFNYNQSTFGSGAIGRESFLSKRLAGNYILKVDPDTQELWRNSKGFCEEAAFGEPGELLVSINEMHPAKGFSGYKGNKDSTNDKIEENVMKKGDKFFRTGDLLSRQPTGYYYFVDRLGDTFRWKSENVSTAEVTEALHSYDGLEEIAVYGVQLPKHDGRAGCAGIPQDSLKGLDLQGLLAHAKENLPKYAVPVFIRETKKQTKTSTEKVITTQLKKEGVDPSKVDGDKIYWLQGDKYVPFKKADWEALENGKKSI</sequence>
<dbReference type="GO" id="GO:0044539">
    <property type="term" value="P:long-chain fatty acid import into cell"/>
    <property type="evidence" value="ECO:0007669"/>
    <property type="project" value="TreeGrafter"/>
</dbReference>
<dbReference type="Gene3D" id="3.40.50.12780">
    <property type="entry name" value="N-terminal domain of ligase-like"/>
    <property type="match status" value="1"/>
</dbReference>
<dbReference type="SUPFAM" id="SSF56801">
    <property type="entry name" value="Acetyl-CoA synthetase-like"/>
    <property type="match status" value="1"/>
</dbReference>
<evidence type="ECO:0000256" key="6">
    <source>
        <dbReference type="ARBA" id="ARBA00022475"/>
    </source>
</evidence>
<comment type="catalytic activity">
    <reaction evidence="16">
        <text>a very long-chain fatty acid + ATP + CoA = a very long-chain fatty acyl-CoA + AMP + diphosphate</text>
        <dbReference type="Rhea" id="RHEA:54536"/>
        <dbReference type="ChEBI" id="CHEBI:30616"/>
        <dbReference type="ChEBI" id="CHEBI:33019"/>
        <dbReference type="ChEBI" id="CHEBI:57287"/>
        <dbReference type="ChEBI" id="CHEBI:58950"/>
        <dbReference type="ChEBI" id="CHEBI:138261"/>
        <dbReference type="ChEBI" id="CHEBI:456215"/>
    </reaction>
</comment>
<evidence type="ECO:0000256" key="13">
    <source>
        <dbReference type="ARBA" id="ARBA00023055"/>
    </source>
</evidence>
<dbReference type="InterPro" id="IPR000873">
    <property type="entry name" value="AMP-dep_synth/lig_dom"/>
</dbReference>
<evidence type="ECO:0000259" key="20">
    <source>
        <dbReference type="Pfam" id="PF00501"/>
    </source>
</evidence>
<dbReference type="InParanoid" id="G7E5B4"/>
<evidence type="ECO:0000256" key="2">
    <source>
        <dbReference type="ARBA" id="ARBA00004585"/>
    </source>
</evidence>
<keyword evidence="9" id="KW-0812">Transmembrane</keyword>
<comment type="subcellular location">
    <subcellularLocation>
        <location evidence="3">Cell membrane</location>
        <topology evidence="3">Multi-pass membrane protein</topology>
    </subcellularLocation>
    <subcellularLocation>
        <location evidence="1">Lipid droplet</location>
    </subcellularLocation>
    <subcellularLocation>
        <location evidence="2">Peroxisome membrane</location>
        <topology evidence="2">Multi-pass membrane protein</topology>
    </subcellularLocation>
</comment>
<dbReference type="Gene3D" id="3.30.300.30">
    <property type="match status" value="1"/>
</dbReference>
<comment type="similarity">
    <text evidence="4">Belongs to the ATP-dependent AMP-binding enzyme family.</text>
</comment>
<keyword evidence="5" id="KW-0813">Transport</keyword>
<dbReference type="GO" id="GO:0005811">
    <property type="term" value="C:lipid droplet"/>
    <property type="evidence" value="ECO:0007669"/>
    <property type="project" value="UniProtKB-SubCell"/>
</dbReference>
<protein>
    <recommendedName>
        <fullName evidence="18">Very long-chain fatty acid transport protein</fullName>
    </recommendedName>
    <alternativeName>
        <fullName evidence="19">Very-long-chain acyl-CoA synthetase</fullName>
    </alternativeName>
</protein>
<dbReference type="FunFam" id="3.30.300.30:FF:000020">
    <property type="entry name" value="Long-chain fatty acid transporter"/>
    <property type="match status" value="1"/>
</dbReference>
<reference evidence="21 22" key="1">
    <citation type="journal article" date="2011" name="J. Gen. Appl. Microbiol.">
        <title>Draft genome sequencing of the enigmatic basidiomycete Mixia osmundae.</title>
        <authorList>
            <person name="Nishida H."/>
            <person name="Nagatsuka Y."/>
            <person name="Sugiyama J."/>
        </authorList>
    </citation>
    <scope>NUCLEOTIDE SEQUENCE [LARGE SCALE GENOMIC DNA]</scope>
    <source>
        <strain evidence="22">CBS 9802 / IAM 14324 / JCM 22182 / KY 12970</strain>
    </source>
</reference>
<dbReference type="FunFam" id="3.40.50.12780:FF:000019">
    <property type="entry name" value="Long-chain fatty acid transporter"/>
    <property type="match status" value="1"/>
</dbReference>
<name>G7E5B4_MIXOS</name>
<dbReference type="PANTHER" id="PTHR43107:SF15">
    <property type="entry name" value="FATTY ACID TRANSPORT PROTEIN 3, ISOFORM A"/>
    <property type="match status" value="1"/>
</dbReference>
<keyword evidence="7" id="KW-0436">Ligase</keyword>
<dbReference type="GO" id="GO:0005324">
    <property type="term" value="F:long-chain fatty acid transmembrane transporter activity"/>
    <property type="evidence" value="ECO:0007669"/>
    <property type="project" value="TreeGrafter"/>
</dbReference>
<dbReference type="InterPro" id="IPR020845">
    <property type="entry name" value="AMP-binding_CS"/>
</dbReference>
<dbReference type="GO" id="GO:0005524">
    <property type="term" value="F:ATP binding"/>
    <property type="evidence" value="ECO:0007669"/>
    <property type="project" value="UniProtKB-KW"/>
</dbReference>
<evidence type="ECO:0000256" key="4">
    <source>
        <dbReference type="ARBA" id="ARBA00006432"/>
    </source>
</evidence>
<comment type="function">
    <text evidence="17">Acyl-CoA synthetase required for both the import of long chain fatty acids (LCFAs) (C14-C18) and the activation very long chain fatty acids (VLCFAs) (C20-C26) by esterification of the fatty acids into metabolically active CoA-thioesters for subsequent degradation or incorporation into phospholipids. The transport and fatty acyl-CoA synthetase activities are genetically separable and are thus independent activities. Esterifies VLCFAs in the peroxisome matrix. The VLCFAs are actively transported into peroxisomes by a PXA1-PXA2 heterodimeric transporter in the peroxisomal membrane.</text>
</comment>
<dbReference type="PANTHER" id="PTHR43107">
    <property type="entry name" value="LONG-CHAIN FATTY ACID TRANSPORT PROTEIN"/>
    <property type="match status" value="1"/>
</dbReference>
<dbReference type="InterPro" id="IPR045851">
    <property type="entry name" value="AMP-bd_C_sf"/>
</dbReference>
<evidence type="ECO:0000256" key="1">
    <source>
        <dbReference type="ARBA" id="ARBA00004502"/>
    </source>
</evidence>
<proteinExistence type="inferred from homology"/>
<gene>
    <name evidence="21" type="primary">Mo04704</name>
    <name evidence="21" type="ORF">E5Q_04704</name>
</gene>
<evidence type="ECO:0000256" key="19">
    <source>
        <dbReference type="ARBA" id="ARBA00078285"/>
    </source>
</evidence>
<evidence type="ECO:0000313" key="22">
    <source>
        <dbReference type="Proteomes" id="UP000009131"/>
    </source>
</evidence>
<keyword evidence="13" id="KW-0445">Lipid transport</keyword>